<feature type="region of interest" description="Disordered" evidence="8">
    <location>
        <begin position="118"/>
        <end position="139"/>
    </location>
</feature>
<dbReference type="Gene3D" id="3.40.1050.10">
    <property type="entry name" value="Carbonic anhydrase"/>
    <property type="match status" value="1"/>
</dbReference>
<dbReference type="GO" id="GO:0015976">
    <property type="term" value="P:carbon utilization"/>
    <property type="evidence" value="ECO:0007669"/>
    <property type="project" value="InterPro"/>
</dbReference>
<gene>
    <name evidence="9" type="ORF">STCU_04056</name>
</gene>
<dbReference type="EMBL" id="ATMH01004056">
    <property type="protein sequence ID" value="EPY30458.1"/>
    <property type="molecule type" value="Genomic_DNA"/>
</dbReference>
<evidence type="ECO:0000313" key="10">
    <source>
        <dbReference type="Proteomes" id="UP000015354"/>
    </source>
</evidence>
<dbReference type="OrthoDB" id="10248475at2759"/>
<reference evidence="9 10" key="1">
    <citation type="journal article" date="2013" name="PLoS ONE">
        <title>Predicting the Proteins of Angomonas deanei, Strigomonas culicis and Their Respective Endosymbionts Reveals New Aspects of the Trypanosomatidae Family.</title>
        <authorList>
            <person name="Motta M.C."/>
            <person name="Martins A.C."/>
            <person name="de Souza S.S."/>
            <person name="Catta-Preta C.M."/>
            <person name="Silva R."/>
            <person name="Klein C.C."/>
            <person name="de Almeida L.G."/>
            <person name="de Lima Cunha O."/>
            <person name="Ciapina L.P."/>
            <person name="Brocchi M."/>
            <person name="Colabardini A.C."/>
            <person name="de Araujo Lima B."/>
            <person name="Machado C.R."/>
            <person name="de Almeida Soares C.M."/>
            <person name="Probst C.M."/>
            <person name="de Menezes C.B."/>
            <person name="Thompson C.E."/>
            <person name="Bartholomeu D.C."/>
            <person name="Gradia D.F."/>
            <person name="Pavoni D.P."/>
            <person name="Grisard E.C."/>
            <person name="Fantinatti-Garboggini F."/>
            <person name="Marchini F.K."/>
            <person name="Rodrigues-Luiz G.F."/>
            <person name="Wagner G."/>
            <person name="Goldman G.H."/>
            <person name="Fietto J.L."/>
            <person name="Elias M.C."/>
            <person name="Goldman M.H."/>
            <person name="Sagot M.F."/>
            <person name="Pereira M."/>
            <person name="Stoco P.H."/>
            <person name="de Mendonca-Neto R.P."/>
            <person name="Teixeira S.M."/>
            <person name="Maciel T.E."/>
            <person name="de Oliveira Mendes T.A."/>
            <person name="Urmenyi T.P."/>
            <person name="de Souza W."/>
            <person name="Schenkman S."/>
            <person name="de Vasconcelos A.T."/>
        </authorList>
    </citation>
    <scope>NUCLEOTIDE SEQUENCE [LARGE SCALE GENOMIC DNA]</scope>
</reference>
<dbReference type="PROSITE" id="PS00705">
    <property type="entry name" value="PROK_CO2_ANHYDRASE_2"/>
    <property type="match status" value="1"/>
</dbReference>
<sequence>MKSCGALHVSLGRAAMAVGGSARALLRQRARFSHHPPAALHRATHPLHLVRQRNALAQQQQHFQQYTRAQGLTLDQGAAAAATSALQCSCCGHSTAAPDASGGAQTKVRTRSRIVVPSGPRRVHHHHPRPGTAASEPGTAAYEEQIASVVGGRMIQSVQREQPPRGSGIQPLLDFNKQWAAEVEQLNPDYFTSLAKQQKPQYLWIGCSDSRVPANEIVGLYPGDIFVHRNIANVVCNSDLNALAVLQYAVQCLKVEHVIVTGHYNCGGVTAALNDTRIGLADHWILHVKAVKKRHWRRMAAEIPKRYHLDALCELNVLAQVENVVETHLIQQIWRDQNAEDSAALRESRKSRNKPEDEVEIHGWVYGLADGHVHPLLSLSRHSNAERCLADATAALFSRYGQLS</sequence>
<evidence type="ECO:0000256" key="7">
    <source>
        <dbReference type="PIRSR" id="PIRSR601765-1"/>
    </source>
</evidence>
<feature type="binding site" evidence="7">
    <location>
        <position position="207"/>
    </location>
    <ligand>
        <name>Zn(2+)</name>
        <dbReference type="ChEBI" id="CHEBI:29105"/>
    </ligand>
</feature>
<dbReference type="Pfam" id="PF00484">
    <property type="entry name" value="Pro_CA"/>
    <property type="match status" value="1"/>
</dbReference>
<comment type="caution">
    <text evidence="9">The sequence shown here is derived from an EMBL/GenBank/DDBJ whole genome shotgun (WGS) entry which is preliminary data.</text>
</comment>
<evidence type="ECO:0000256" key="1">
    <source>
        <dbReference type="ARBA" id="ARBA00006217"/>
    </source>
</evidence>
<comment type="catalytic activity">
    <reaction evidence="6">
        <text>hydrogencarbonate + H(+) = CO2 + H2O</text>
        <dbReference type="Rhea" id="RHEA:10748"/>
        <dbReference type="ChEBI" id="CHEBI:15377"/>
        <dbReference type="ChEBI" id="CHEBI:15378"/>
        <dbReference type="ChEBI" id="CHEBI:16526"/>
        <dbReference type="ChEBI" id="CHEBI:17544"/>
        <dbReference type="EC" id="4.2.1.1"/>
    </reaction>
</comment>
<evidence type="ECO:0000256" key="4">
    <source>
        <dbReference type="ARBA" id="ARBA00022833"/>
    </source>
</evidence>
<evidence type="ECO:0000313" key="9">
    <source>
        <dbReference type="EMBL" id="EPY30458.1"/>
    </source>
</evidence>
<comment type="similarity">
    <text evidence="1">Belongs to the beta-class carbonic anhydrase family.</text>
</comment>
<name>S9UNF0_9TRYP</name>
<keyword evidence="4 7" id="KW-0862">Zinc</keyword>
<accession>S9UNF0</accession>
<organism evidence="9 10">
    <name type="scientific">Strigomonas culicis</name>
    <dbReference type="NCBI Taxonomy" id="28005"/>
    <lineage>
        <taxon>Eukaryota</taxon>
        <taxon>Discoba</taxon>
        <taxon>Euglenozoa</taxon>
        <taxon>Kinetoplastea</taxon>
        <taxon>Metakinetoplastina</taxon>
        <taxon>Trypanosomatida</taxon>
        <taxon>Trypanosomatidae</taxon>
        <taxon>Strigomonadinae</taxon>
        <taxon>Strigomonas</taxon>
    </lineage>
</organism>
<dbReference type="AlphaFoldDB" id="S9UNF0"/>
<dbReference type="Proteomes" id="UP000015354">
    <property type="component" value="Unassembled WGS sequence"/>
</dbReference>
<proteinExistence type="inferred from homology"/>
<evidence type="ECO:0000256" key="2">
    <source>
        <dbReference type="ARBA" id="ARBA00012925"/>
    </source>
</evidence>
<evidence type="ECO:0000256" key="3">
    <source>
        <dbReference type="ARBA" id="ARBA00022723"/>
    </source>
</evidence>
<protein>
    <recommendedName>
        <fullName evidence="2">carbonic anhydrase</fullName>
        <ecNumber evidence="2">4.2.1.1</ecNumber>
    </recommendedName>
</protein>
<dbReference type="SUPFAM" id="SSF53056">
    <property type="entry name" value="beta-carbonic anhydrase, cab"/>
    <property type="match status" value="1"/>
</dbReference>
<dbReference type="SMART" id="SM00947">
    <property type="entry name" value="Pro_CA"/>
    <property type="match status" value="1"/>
</dbReference>
<dbReference type="GO" id="GO:0004089">
    <property type="term" value="F:carbonate dehydratase activity"/>
    <property type="evidence" value="ECO:0007669"/>
    <property type="project" value="UniProtKB-EC"/>
</dbReference>
<feature type="binding site" evidence="7">
    <location>
        <position position="263"/>
    </location>
    <ligand>
        <name>Zn(2+)</name>
        <dbReference type="ChEBI" id="CHEBI:29105"/>
    </ligand>
</feature>
<dbReference type="InterPro" id="IPR036874">
    <property type="entry name" value="Carbonic_anhydrase_sf"/>
</dbReference>
<dbReference type="CDD" id="cd00883">
    <property type="entry name" value="beta_CA_cladeA"/>
    <property type="match status" value="1"/>
</dbReference>
<evidence type="ECO:0000256" key="5">
    <source>
        <dbReference type="ARBA" id="ARBA00023239"/>
    </source>
</evidence>
<dbReference type="PROSITE" id="PS00704">
    <property type="entry name" value="PROK_CO2_ANHYDRASE_1"/>
    <property type="match status" value="1"/>
</dbReference>
<keyword evidence="3 7" id="KW-0479">Metal-binding</keyword>
<comment type="cofactor">
    <cofactor evidence="7">
        <name>Zn(2+)</name>
        <dbReference type="ChEBI" id="CHEBI:29105"/>
    </cofactor>
    <text evidence="7">Binds 1 zinc ion per subunit.</text>
</comment>
<dbReference type="GO" id="GO:0008270">
    <property type="term" value="F:zinc ion binding"/>
    <property type="evidence" value="ECO:0007669"/>
    <property type="project" value="InterPro"/>
</dbReference>
<feature type="binding site" evidence="7">
    <location>
        <position position="209"/>
    </location>
    <ligand>
        <name>Zn(2+)</name>
        <dbReference type="ChEBI" id="CHEBI:29105"/>
    </ligand>
</feature>
<dbReference type="PANTHER" id="PTHR11002:SF76">
    <property type="entry name" value="CARBONIC ANHYDRASE"/>
    <property type="match status" value="1"/>
</dbReference>
<evidence type="ECO:0000256" key="6">
    <source>
        <dbReference type="ARBA" id="ARBA00048348"/>
    </source>
</evidence>
<evidence type="ECO:0000256" key="8">
    <source>
        <dbReference type="SAM" id="MobiDB-lite"/>
    </source>
</evidence>
<dbReference type="InterPro" id="IPR001765">
    <property type="entry name" value="Carbonic_anhydrase"/>
</dbReference>
<dbReference type="EC" id="4.2.1.1" evidence="2"/>
<dbReference type="InterPro" id="IPR015892">
    <property type="entry name" value="Carbonic_anhydrase_CS"/>
</dbReference>
<feature type="binding site" evidence="7">
    <location>
        <position position="266"/>
    </location>
    <ligand>
        <name>Zn(2+)</name>
        <dbReference type="ChEBI" id="CHEBI:29105"/>
    </ligand>
</feature>
<keyword evidence="5" id="KW-0456">Lyase</keyword>
<keyword evidence="10" id="KW-1185">Reference proteome</keyword>
<dbReference type="PANTHER" id="PTHR11002">
    <property type="entry name" value="CARBONIC ANHYDRASE"/>
    <property type="match status" value="1"/>
</dbReference>